<dbReference type="Pfam" id="PF08395">
    <property type="entry name" value="7tm_7"/>
    <property type="match status" value="1"/>
</dbReference>
<dbReference type="GO" id="GO:0050909">
    <property type="term" value="P:sensory perception of taste"/>
    <property type="evidence" value="ECO:0007669"/>
    <property type="project" value="InterPro"/>
</dbReference>
<dbReference type="EMBL" id="BPLQ01014974">
    <property type="protein sequence ID" value="GIY84839.1"/>
    <property type="molecule type" value="Genomic_DNA"/>
</dbReference>
<gene>
    <name evidence="7" type="ORF">CDAR_208881</name>
</gene>
<comment type="subcellular location">
    <subcellularLocation>
        <location evidence="1">Cell membrane</location>
        <topology evidence="1">Multi-pass membrane protein</topology>
    </subcellularLocation>
</comment>
<accession>A0AAV4WSP0</accession>
<keyword evidence="4 6" id="KW-1133">Transmembrane helix</keyword>
<proteinExistence type="predicted"/>
<evidence type="ECO:0000256" key="2">
    <source>
        <dbReference type="ARBA" id="ARBA00022475"/>
    </source>
</evidence>
<keyword evidence="8" id="KW-1185">Reference proteome</keyword>
<reference evidence="7 8" key="1">
    <citation type="submission" date="2021-06" db="EMBL/GenBank/DDBJ databases">
        <title>Caerostris darwini draft genome.</title>
        <authorList>
            <person name="Kono N."/>
            <person name="Arakawa K."/>
        </authorList>
    </citation>
    <scope>NUCLEOTIDE SEQUENCE [LARGE SCALE GENOMIC DNA]</scope>
</reference>
<evidence type="ECO:0000256" key="4">
    <source>
        <dbReference type="ARBA" id="ARBA00022989"/>
    </source>
</evidence>
<evidence type="ECO:0000256" key="1">
    <source>
        <dbReference type="ARBA" id="ARBA00004651"/>
    </source>
</evidence>
<dbReference type="AlphaFoldDB" id="A0AAV4WSP0"/>
<evidence type="ECO:0000256" key="6">
    <source>
        <dbReference type="SAM" id="Phobius"/>
    </source>
</evidence>
<dbReference type="InterPro" id="IPR013604">
    <property type="entry name" value="7TM_chemorcpt"/>
</dbReference>
<evidence type="ECO:0000256" key="3">
    <source>
        <dbReference type="ARBA" id="ARBA00022692"/>
    </source>
</evidence>
<evidence type="ECO:0000256" key="5">
    <source>
        <dbReference type="ARBA" id="ARBA00023136"/>
    </source>
</evidence>
<organism evidence="7 8">
    <name type="scientific">Caerostris darwini</name>
    <dbReference type="NCBI Taxonomy" id="1538125"/>
    <lineage>
        <taxon>Eukaryota</taxon>
        <taxon>Metazoa</taxon>
        <taxon>Ecdysozoa</taxon>
        <taxon>Arthropoda</taxon>
        <taxon>Chelicerata</taxon>
        <taxon>Arachnida</taxon>
        <taxon>Araneae</taxon>
        <taxon>Araneomorphae</taxon>
        <taxon>Entelegynae</taxon>
        <taxon>Araneoidea</taxon>
        <taxon>Araneidae</taxon>
        <taxon>Caerostris</taxon>
    </lineage>
</organism>
<name>A0AAV4WSP0_9ARAC</name>
<evidence type="ECO:0000313" key="7">
    <source>
        <dbReference type="EMBL" id="GIY84839.1"/>
    </source>
</evidence>
<evidence type="ECO:0000313" key="8">
    <source>
        <dbReference type="Proteomes" id="UP001054837"/>
    </source>
</evidence>
<dbReference type="GO" id="GO:0005886">
    <property type="term" value="C:plasma membrane"/>
    <property type="evidence" value="ECO:0007669"/>
    <property type="project" value="UniProtKB-SubCell"/>
</dbReference>
<dbReference type="Proteomes" id="UP001054837">
    <property type="component" value="Unassembled WGS sequence"/>
</dbReference>
<feature type="transmembrane region" description="Helical" evidence="6">
    <location>
        <begin position="143"/>
        <end position="161"/>
    </location>
</feature>
<keyword evidence="2" id="KW-1003">Cell membrane</keyword>
<protein>
    <submittedName>
        <fullName evidence="7">Uncharacterized protein</fullName>
    </submittedName>
</protein>
<keyword evidence="5 6" id="KW-0472">Membrane</keyword>
<sequence length="168" mass="19039">MENNLMSVKDSNMHAYKSRVLQTRIHSDLNVMETVLKHFVIRCPLLSCLLASPKRLPLLPYVNLRLFLARFSSFLGTVLCASKVPTAFAELRKSLRDLYQNSLTEGYSELGNQKRSMMLLQSVIGEEEFYFTAWGFINLNKSLILSALGALVTYGILLVQYKLPSESV</sequence>
<comment type="caution">
    <text evidence="7">The sequence shown here is derived from an EMBL/GenBank/DDBJ whole genome shotgun (WGS) entry which is preliminary data.</text>
</comment>
<keyword evidence="3 6" id="KW-0812">Transmembrane</keyword>